<feature type="transmembrane region" description="Helical" evidence="6">
    <location>
        <begin position="240"/>
        <end position="259"/>
    </location>
</feature>
<name>K5W8B4_PHACS</name>
<dbReference type="GeneID" id="18908237"/>
<evidence type="ECO:0000256" key="1">
    <source>
        <dbReference type="ARBA" id="ARBA00004141"/>
    </source>
</evidence>
<evidence type="ECO:0000313" key="8">
    <source>
        <dbReference type="EMBL" id="EKM60198.1"/>
    </source>
</evidence>
<dbReference type="GO" id="GO:0022857">
    <property type="term" value="F:transmembrane transporter activity"/>
    <property type="evidence" value="ECO:0007669"/>
    <property type="project" value="InterPro"/>
</dbReference>
<feature type="region of interest" description="Disordered" evidence="5">
    <location>
        <begin position="541"/>
        <end position="568"/>
    </location>
</feature>
<sequence length="568" mass="60542">MSTDIRQQIGTSSTGLVVLTNADAEEHEEAPVQPSGMRSKGIRFWLVFLAICVSLFLSAFEFTAVSTALPTIVHDLNGEDFVWVASAYALAATALLPASGGMAQIFGRRPCMLLSLALFTLGSALCGAAKTMNWLIAARTIQGAGGGSILAISAIIISDLVPLAERALYNGFIGLTWAVATAMGPIVSGALAENGQWRWLFYLNLPLAGAAGVLVVLFLKIKTPQGSFREKMARMDWIGNALVIGSSTAIVLALTWGGVQHPWSSAQILAPLIIGVLGLLSFLLYEARVAKHPLVPISLVSNRTSFSGYVQTFILPVLTVAVTYFIPVFYQACWGASPIRSGVLFFGISLTVGPFLILGAVSIAATKTYRVQHWIGWAACLAGLGALSTLNEHTDIARATGALIVFGFGSGLVYGATYFPVLAPLPVTENAHAMAFFQFCRSFATVWGATIGTAVLQTQLTKRLPAEFVDMLPDGVAIVYTAITVIPDLPEPLHTQVRVAFADSIRILWLVFIGICGIGALASLLMKGLPLHTQLDEQWGMEEKEGQESTDEEEAQTAAPEIAPTLIQ</sequence>
<proteinExistence type="predicted"/>
<dbReference type="EMBL" id="JH930468">
    <property type="protein sequence ID" value="EKM60198.1"/>
    <property type="molecule type" value="Genomic_DNA"/>
</dbReference>
<protein>
    <recommendedName>
        <fullName evidence="7">Major facilitator superfamily (MFS) profile domain-containing protein</fullName>
    </recommendedName>
</protein>
<dbReference type="OrthoDB" id="3437016at2759"/>
<dbReference type="Gene3D" id="1.20.1250.20">
    <property type="entry name" value="MFS general substrate transporter like domains"/>
    <property type="match status" value="1"/>
</dbReference>
<organism evidence="8 9">
    <name type="scientific">Phanerochaete carnosa (strain HHB-10118-sp)</name>
    <name type="common">White-rot fungus</name>
    <name type="synonym">Peniophora carnosa</name>
    <dbReference type="NCBI Taxonomy" id="650164"/>
    <lineage>
        <taxon>Eukaryota</taxon>
        <taxon>Fungi</taxon>
        <taxon>Dikarya</taxon>
        <taxon>Basidiomycota</taxon>
        <taxon>Agaricomycotina</taxon>
        <taxon>Agaricomycetes</taxon>
        <taxon>Polyporales</taxon>
        <taxon>Phanerochaetaceae</taxon>
        <taxon>Phanerochaete</taxon>
    </lineage>
</organism>
<reference evidence="8 9" key="1">
    <citation type="journal article" date="2012" name="BMC Genomics">
        <title>Comparative genomics of the white-rot fungi, Phanerochaete carnosa and P. chrysosporium, to elucidate the genetic basis of the distinct wood types they colonize.</title>
        <authorList>
            <person name="Suzuki H."/>
            <person name="MacDonald J."/>
            <person name="Syed K."/>
            <person name="Salamov A."/>
            <person name="Hori C."/>
            <person name="Aerts A."/>
            <person name="Henrissat B."/>
            <person name="Wiebenga A."/>
            <person name="vanKuyk P.A."/>
            <person name="Barry K."/>
            <person name="Lindquist E."/>
            <person name="LaButti K."/>
            <person name="Lapidus A."/>
            <person name="Lucas S."/>
            <person name="Coutinho P."/>
            <person name="Gong Y."/>
            <person name="Samejima M."/>
            <person name="Mahadevan R."/>
            <person name="Abou-Zaid M."/>
            <person name="de Vries R.P."/>
            <person name="Igarashi K."/>
            <person name="Yadav J.S."/>
            <person name="Grigoriev I.V."/>
            <person name="Master E.R."/>
        </authorList>
    </citation>
    <scope>NUCLEOTIDE SEQUENCE [LARGE SCALE GENOMIC DNA]</scope>
    <source>
        <strain evidence="8 9">HHB-10118-sp</strain>
    </source>
</reference>
<dbReference type="InterPro" id="IPR020846">
    <property type="entry name" value="MFS_dom"/>
</dbReference>
<feature type="transmembrane region" description="Helical" evidence="6">
    <location>
        <begin position="44"/>
        <end position="69"/>
    </location>
</feature>
<dbReference type="RefSeq" id="XP_007389675.1">
    <property type="nucleotide sequence ID" value="XM_007389613.1"/>
</dbReference>
<dbReference type="InParanoid" id="K5W8B4"/>
<feature type="domain" description="Major facilitator superfamily (MFS) profile" evidence="7">
    <location>
        <begin position="47"/>
        <end position="531"/>
    </location>
</feature>
<dbReference type="SUPFAM" id="SSF103473">
    <property type="entry name" value="MFS general substrate transporter"/>
    <property type="match status" value="1"/>
</dbReference>
<keyword evidence="9" id="KW-1185">Reference proteome</keyword>
<feature type="transmembrane region" description="Helical" evidence="6">
    <location>
        <begin position="136"/>
        <end position="156"/>
    </location>
</feature>
<dbReference type="PANTHER" id="PTHR23501">
    <property type="entry name" value="MAJOR FACILITATOR SUPERFAMILY"/>
    <property type="match status" value="1"/>
</dbReference>
<evidence type="ECO:0000313" key="9">
    <source>
        <dbReference type="Proteomes" id="UP000008370"/>
    </source>
</evidence>
<feature type="transmembrane region" description="Helical" evidence="6">
    <location>
        <begin position="265"/>
        <end position="285"/>
    </location>
</feature>
<feature type="transmembrane region" description="Helical" evidence="6">
    <location>
        <begin position="306"/>
        <end position="330"/>
    </location>
</feature>
<dbReference type="HOGENOM" id="CLU_000960_22_0_1"/>
<feature type="transmembrane region" description="Helical" evidence="6">
    <location>
        <begin position="168"/>
        <end position="187"/>
    </location>
</feature>
<feature type="transmembrane region" description="Helical" evidence="6">
    <location>
        <begin position="507"/>
        <end position="526"/>
    </location>
</feature>
<evidence type="ECO:0000256" key="3">
    <source>
        <dbReference type="ARBA" id="ARBA00022989"/>
    </source>
</evidence>
<dbReference type="InterPro" id="IPR011701">
    <property type="entry name" value="MFS"/>
</dbReference>
<dbReference type="PRINTS" id="PR01036">
    <property type="entry name" value="TCRTETB"/>
</dbReference>
<feature type="transmembrane region" description="Helical" evidence="6">
    <location>
        <begin position="111"/>
        <end position="130"/>
    </location>
</feature>
<dbReference type="AlphaFoldDB" id="K5W8B4"/>
<evidence type="ECO:0000259" key="7">
    <source>
        <dbReference type="PROSITE" id="PS50850"/>
    </source>
</evidence>
<dbReference type="Proteomes" id="UP000008370">
    <property type="component" value="Unassembled WGS sequence"/>
</dbReference>
<keyword evidence="2 6" id="KW-0812">Transmembrane</keyword>
<dbReference type="InterPro" id="IPR036259">
    <property type="entry name" value="MFS_trans_sf"/>
</dbReference>
<comment type="subcellular location">
    <subcellularLocation>
        <location evidence="1">Membrane</location>
        <topology evidence="1">Multi-pass membrane protein</topology>
    </subcellularLocation>
</comment>
<feature type="transmembrane region" description="Helical" evidence="6">
    <location>
        <begin position="435"/>
        <end position="456"/>
    </location>
</feature>
<dbReference type="PANTHER" id="PTHR23501:SF102">
    <property type="entry name" value="DRUG TRANSPORTER, PUTATIVE (AFU_ORTHOLOGUE AFUA_3G08530)-RELATED"/>
    <property type="match status" value="1"/>
</dbReference>
<evidence type="ECO:0000256" key="6">
    <source>
        <dbReference type="SAM" id="Phobius"/>
    </source>
</evidence>
<evidence type="ECO:0000256" key="4">
    <source>
        <dbReference type="ARBA" id="ARBA00023136"/>
    </source>
</evidence>
<feature type="transmembrane region" description="Helical" evidence="6">
    <location>
        <begin position="81"/>
        <end position="99"/>
    </location>
</feature>
<dbReference type="PROSITE" id="PS50850">
    <property type="entry name" value="MFS"/>
    <property type="match status" value="1"/>
</dbReference>
<evidence type="ECO:0000256" key="2">
    <source>
        <dbReference type="ARBA" id="ARBA00022692"/>
    </source>
</evidence>
<feature type="transmembrane region" description="Helical" evidence="6">
    <location>
        <begin position="402"/>
        <end position="423"/>
    </location>
</feature>
<keyword evidence="3 6" id="KW-1133">Transmembrane helix</keyword>
<evidence type="ECO:0000256" key="5">
    <source>
        <dbReference type="SAM" id="MobiDB-lite"/>
    </source>
</evidence>
<dbReference type="Pfam" id="PF07690">
    <property type="entry name" value="MFS_1"/>
    <property type="match status" value="1"/>
</dbReference>
<accession>K5W8B4</accession>
<gene>
    <name evidence="8" type="ORF">PHACADRAFT_132704</name>
</gene>
<dbReference type="GO" id="GO:0005886">
    <property type="term" value="C:plasma membrane"/>
    <property type="evidence" value="ECO:0007669"/>
    <property type="project" value="TreeGrafter"/>
</dbReference>
<feature type="transmembrane region" description="Helical" evidence="6">
    <location>
        <begin position="199"/>
        <end position="219"/>
    </location>
</feature>
<feature type="transmembrane region" description="Helical" evidence="6">
    <location>
        <begin position="342"/>
        <end position="365"/>
    </location>
</feature>
<dbReference type="KEGG" id="pco:PHACADRAFT_132704"/>
<keyword evidence="4 6" id="KW-0472">Membrane</keyword>